<accession>A0AAQ3L9X0</accession>
<dbReference type="Proteomes" id="UP001304300">
    <property type="component" value="Chromosome"/>
</dbReference>
<organism evidence="1 2">
    <name type="scientific">Rubellicoccus peritrichatus</name>
    <dbReference type="NCBI Taxonomy" id="3080537"/>
    <lineage>
        <taxon>Bacteria</taxon>
        <taxon>Pseudomonadati</taxon>
        <taxon>Verrucomicrobiota</taxon>
        <taxon>Opitutia</taxon>
        <taxon>Puniceicoccales</taxon>
        <taxon>Cerasicoccaceae</taxon>
        <taxon>Rubellicoccus</taxon>
    </lineage>
</organism>
<evidence type="ECO:0008006" key="3">
    <source>
        <dbReference type="Google" id="ProtNLM"/>
    </source>
</evidence>
<keyword evidence="2" id="KW-1185">Reference proteome</keyword>
<evidence type="ECO:0000313" key="1">
    <source>
        <dbReference type="EMBL" id="WOO42329.1"/>
    </source>
</evidence>
<proteinExistence type="predicted"/>
<dbReference type="Gene3D" id="2.50.20.10">
    <property type="entry name" value="Lipoprotein localisation LolA/LolB/LppX"/>
    <property type="match status" value="1"/>
</dbReference>
<dbReference type="EMBL" id="CP136920">
    <property type="protein sequence ID" value="WOO42329.1"/>
    <property type="molecule type" value="Genomic_DNA"/>
</dbReference>
<protein>
    <recommendedName>
        <fullName evidence="3">Outer membrane lipoprotein carrier protein LolA</fullName>
    </recommendedName>
</protein>
<sequence>MIVFIALVASACESYAAATELGPEALKETLDKLAPPQSEHGFTIPFKEARSFPFRRYPKNFEGKVYAAADGQLAIVYSFPSSYRIIISGDQIELIYDDGETRDLSGEAGLHVFTDLLKWDTEAISQNWPTSSVNEQDGRYYVTLVPIDSTLAKSIKELSFQFDDQRVFSVSIKQRDGVGRKYEFGPAVPMDLGDPEIREVFSR</sequence>
<dbReference type="RefSeq" id="WP_317834848.1">
    <property type="nucleotide sequence ID" value="NZ_CP136920.1"/>
</dbReference>
<gene>
    <name evidence="1" type="ORF">RZN69_04450</name>
</gene>
<name>A0AAQ3L9X0_9BACT</name>
<reference evidence="1 2" key="1">
    <citation type="submission" date="2023-10" db="EMBL/GenBank/DDBJ databases">
        <title>Rubellicoccus peritrichatus gen. nov., sp. nov., isolated from an algae of coral reef tank.</title>
        <authorList>
            <person name="Luo J."/>
        </authorList>
    </citation>
    <scope>NUCLEOTIDE SEQUENCE [LARGE SCALE GENOMIC DNA]</scope>
    <source>
        <strain evidence="1 2">CR14</strain>
    </source>
</reference>
<evidence type="ECO:0000313" key="2">
    <source>
        <dbReference type="Proteomes" id="UP001304300"/>
    </source>
</evidence>
<dbReference type="AlphaFoldDB" id="A0AAQ3L9X0"/>
<dbReference type="KEGG" id="puo:RZN69_04450"/>